<gene>
    <name evidence="2" type="ORF">Y1Q_0002322</name>
</gene>
<accession>A0A151MGP5</accession>
<evidence type="ECO:0000256" key="1">
    <source>
        <dbReference type="SAM" id="Phobius"/>
    </source>
</evidence>
<protein>
    <submittedName>
        <fullName evidence="2">Uncharacterized protein</fullName>
    </submittedName>
</protein>
<evidence type="ECO:0000313" key="3">
    <source>
        <dbReference type="Proteomes" id="UP000050525"/>
    </source>
</evidence>
<dbReference type="EMBL" id="AKHW03006178">
    <property type="protein sequence ID" value="KYO23696.1"/>
    <property type="molecule type" value="Genomic_DNA"/>
</dbReference>
<keyword evidence="1" id="KW-1133">Transmembrane helix</keyword>
<dbReference type="AlphaFoldDB" id="A0A151MGP5"/>
<organism evidence="2 3">
    <name type="scientific">Alligator mississippiensis</name>
    <name type="common">American alligator</name>
    <dbReference type="NCBI Taxonomy" id="8496"/>
    <lineage>
        <taxon>Eukaryota</taxon>
        <taxon>Metazoa</taxon>
        <taxon>Chordata</taxon>
        <taxon>Craniata</taxon>
        <taxon>Vertebrata</taxon>
        <taxon>Euteleostomi</taxon>
        <taxon>Archelosauria</taxon>
        <taxon>Archosauria</taxon>
        <taxon>Crocodylia</taxon>
        <taxon>Alligatoridae</taxon>
        <taxon>Alligatorinae</taxon>
        <taxon>Alligator</taxon>
    </lineage>
</organism>
<keyword evidence="1" id="KW-0812">Transmembrane</keyword>
<proteinExistence type="predicted"/>
<evidence type="ECO:0000313" key="2">
    <source>
        <dbReference type="EMBL" id="KYO23696.1"/>
    </source>
</evidence>
<sequence>MKASAPLKSKVIQKVHNKRPLITRHMKSDPCQLLISVAILTSVGLHIFILSEDLACDIFTGTDSTKYVSTWVVAMKHLLNWDFSEQR</sequence>
<reference evidence="2 3" key="1">
    <citation type="journal article" date="2012" name="Genome Biol.">
        <title>Sequencing three crocodilian genomes to illuminate the evolution of archosaurs and amniotes.</title>
        <authorList>
            <person name="St John J.A."/>
            <person name="Braun E.L."/>
            <person name="Isberg S.R."/>
            <person name="Miles L.G."/>
            <person name="Chong A.Y."/>
            <person name="Gongora J."/>
            <person name="Dalzell P."/>
            <person name="Moran C."/>
            <person name="Bed'hom B."/>
            <person name="Abzhanov A."/>
            <person name="Burgess S.C."/>
            <person name="Cooksey A.M."/>
            <person name="Castoe T.A."/>
            <person name="Crawford N.G."/>
            <person name="Densmore L.D."/>
            <person name="Drew J.C."/>
            <person name="Edwards S.V."/>
            <person name="Faircloth B.C."/>
            <person name="Fujita M.K."/>
            <person name="Greenwold M.J."/>
            <person name="Hoffmann F.G."/>
            <person name="Howard J.M."/>
            <person name="Iguchi T."/>
            <person name="Janes D.E."/>
            <person name="Khan S.Y."/>
            <person name="Kohno S."/>
            <person name="de Koning A.J."/>
            <person name="Lance S.L."/>
            <person name="McCarthy F.M."/>
            <person name="McCormack J.E."/>
            <person name="Merchant M.E."/>
            <person name="Peterson D.G."/>
            <person name="Pollock D.D."/>
            <person name="Pourmand N."/>
            <person name="Raney B.J."/>
            <person name="Roessler K.A."/>
            <person name="Sanford J.R."/>
            <person name="Sawyer R.H."/>
            <person name="Schmidt C.J."/>
            <person name="Triplett E.W."/>
            <person name="Tuberville T.D."/>
            <person name="Venegas-Anaya M."/>
            <person name="Howard J.T."/>
            <person name="Jarvis E.D."/>
            <person name="Guillette L.J.Jr."/>
            <person name="Glenn T.C."/>
            <person name="Green R.E."/>
            <person name="Ray D.A."/>
        </authorList>
    </citation>
    <scope>NUCLEOTIDE SEQUENCE [LARGE SCALE GENOMIC DNA]</scope>
    <source>
        <strain evidence="2">KSC_2009_1</strain>
    </source>
</reference>
<feature type="transmembrane region" description="Helical" evidence="1">
    <location>
        <begin position="33"/>
        <end position="50"/>
    </location>
</feature>
<dbReference type="Proteomes" id="UP000050525">
    <property type="component" value="Unassembled WGS sequence"/>
</dbReference>
<name>A0A151MGP5_ALLMI</name>
<keyword evidence="1" id="KW-0472">Membrane</keyword>
<comment type="caution">
    <text evidence="2">The sequence shown here is derived from an EMBL/GenBank/DDBJ whole genome shotgun (WGS) entry which is preliminary data.</text>
</comment>
<keyword evidence="3" id="KW-1185">Reference proteome</keyword>